<name>A0ABV5N5U7_9ACTN</name>
<feature type="transmembrane region" description="Helical" evidence="2">
    <location>
        <begin position="64"/>
        <end position="88"/>
    </location>
</feature>
<sequence length="397" mass="43276">MTIPTHRPSEETVPARTGRAPSLAGLPSLTGLRFYAALAVFLYHVTSPQLSPFSGQTAQDAARLFGIAGGLGVSFFFILSGFILTWSARPTDTPGRFMRRRLVKLYPNHLVTFAVSLVVFAGAATTAWQHWLPSLLLVQTWSWDPAVSFSVNAPSWSLGCELLFYLCFPLLHRAVRAISPARLWAWAAAAAAAVVAVPAFAYAVLPGEARLPGWQVSEVQNWFVYQLPPVRMLEFVLGILLARIVLTDRWVGVRLWQAVLLCGVAYAVALDVPYLYALSAVWVVPLGLLIPAAAVADVRGRRSPFRGRVMRWLGEVSFAFYLLQATVLIGGGEYLAGHAPYSFAEAAGLCLLAWVITTVLAYLLYALVERPAMKHLSRPRRGGAETAAPTGRTTGVR</sequence>
<dbReference type="InterPro" id="IPR050879">
    <property type="entry name" value="Acyltransferase_3"/>
</dbReference>
<feature type="transmembrane region" description="Helical" evidence="2">
    <location>
        <begin position="282"/>
        <end position="300"/>
    </location>
</feature>
<keyword evidence="5" id="KW-1185">Reference proteome</keyword>
<dbReference type="EMBL" id="JBHMCY010000050">
    <property type="protein sequence ID" value="MFB9465664.1"/>
    <property type="molecule type" value="Genomic_DNA"/>
</dbReference>
<evidence type="ECO:0000256" key="1">
    <source>
        <dbReference type="SAM" id="MobiDB-lite"/>
    </source>
</evidence>
<evidence type="ECO:0000259" key="3">
    <source>
        <dbReference type="Pfam" id="PF01757"/>
    </source>
</evidence>
<dbReference type="Pfam" id="PF01757">
    <property type="entry name" value="Acyl_transf_3"/>
    <property type="match status" value="1"/>
</dbReference>
<feature type="transmembrane region" description="Helical" evidence="2">
    <location>
        <begin position="109"/>
        <end position="131"/>
    </location>
</feature>
<evidence type="ECO:0000313" key="4">
    <source>
        <dbReference type="EMBL" id="MFB9465664.1"/>
    </source>
</evidence>
<keyword evidence="2" id="KW-0472">Membrane</keyword>
<evidence type="ECO:0000313" key="5">
    <source>
        <dbReference type="Proteomes" id="UP001589709"/>
    </source>
</evidence>
<organism evidence="4 5">
    <name type="scientific">Streptomyces cinereospinus</name>
    <dbReference type="NCBI Taxonomy" id="285561"/>
    <lineage>
        <taxon>Bacteria</taxon>
        <taxon>Bacillati</taxon>
        <taxon>Actinomycetota</taxon>
        <taxon>Actinomycetes</taxon>
        <taxon>Kitasatosporales</taxon>
        <taxon>Streptomycetaceae</taxon>
        <taxon>Streptomyces</taxon>
    </lineage>
</organism>
<feature type="transmembrane region" description="Helical" evidence="2">
    <location>
        <begin position="225"/>
        <end position="246"/>
    </location>
</feature>
<evidence type="ECO:0000256" key="2">
    <source>
        <dbReference type="SAM" id="Phobius"/>
    </source>
</evidence>
<feature type="domain" description="Acyltransferase 3" evidence="3">
    <location>
        <begin position="28"/>
        <end position="362"/>
    </location>
</feature>
<feature type="region of interest" description="Disordered" evidence="1">
    <location>
        <begin position="378"/>
        <end position="397"/>
    </location>
</feature>
<feature type="transmembrane region" description="Helical" evidence="2">
    <location>
        <begin position="151"/>
        <end position="171"/>
    </location>
</feature>
<comment type="caution">
    <text evidence="4">The sequence shown here is derived from an EMBL/GenBank/DDBJ whole genome shotgun (WGS) entry which is preliminary data.</text>
</comment>
<feature type="transmembrane region" description="Helical" evidence="2">
    <location>
        <begin position="312"/>
        <end position="334"/>
    </location>
</feature>
<accession>A0ABV5N5U7</accession>
<feature type="transmembrane region" description="Helical" evidence="2">
    <location>
        <begin position="346"/>
        <end position="368"/>
    </location>
</feature>
<dbReference type="GO" id="GO:0016746">
    <property type="term" value="F:acyltransferase activity"/>
    <property type="evidence" value="ECO:0007669"/>
    <property type="project" value="UniProtKB-KW"/>
</dbReference>
<dbReference type="PANTHER" id="PTHR23028">
    <property type="entry name" value="ACETYLTRANSFERASE"/>
    <property type="match status" value="1"/>
</dbReference>
<dbReference type="RefSeq" id="WP_381348493.1">
    <property type="nucleotide sequence ID" value="NZ_JBHMCY010000050.1"/>
</dbReference>
<feature type="transmembrane region" description="Helical" evidence="2">
    <location>
        <begin position="23"/>
        <end position="44"/>
    </location>
</feature>
<proteinExistence type="predicted"/>
<dbReference type="EC" id="2.3.-.-" evidence="4"/>
<protein>
    <submittedName>
        <fullName evidence="4">Acyltransferase family protein</fullName>
        <ecNumber evidence="4">2.3.-.-</ecNumber>
    </submittedName>
</protein>
<gene>
    <name evidence="4" type="ORF">ACFF45_23890</name>
</gene>
<dbReference type="Proteomes" id="UP001589709">
    <property type="component" value="Unassembled WGS sequence"/>
</dbReference>
<keyword evidence="4" id="KW-0808">Transferase</keyword>
<feature type="transmembrane region" description="Helical" evidence="2">
    <location>
        <begin position="258"/>
        <end position="276"/>
    </location>
</feature>
<dbReference type="InterPro" id="IPR002656">
    <property type="entry name" value="Acyl_transf_3_dom"/>
</dbReference>
<reference evidence="4 5" key="1">
    <citation type="submission" date="2024-09" db="EMBL/GenBank/DDBJ databases">
        <authorList>
            <person name="Sun Q."/>
            <person name="Mori K."/>
        </authorList>
    </citation>
    <scope>NUCLEOTIDE SEQUENCE [LARGE SCALE GENOMIC DNA]</scope>
    <source>
        <strain evidence="4 5">JCM 6917</strain>
    </source>
</reference>
<keyword evidence="2" id="KW-0812">Transmembrane</keyword>
<feature type="transmembrane region" description="Helical" evidence="2">
    <location>
        <begin position="183"/>
        <end position="205"/>
    </location>
</feature>
<keyword evidence="4" id="KW-0012">Acyltransferase</keyword>
<dbReference type="PANTHER" id="PTHR23028:SF53">
    <property type="entry name" value="ACYL_TRANSF_3 DOMAIN-CONTAINING PROTEIN"/>
    <property type="match status" value="1"/>
</dbReference>
<keyword evidence="2" id="KW-1133">Transmembrane helix</keyword>